<gene>
    <name evidence="3" type="ORF">FOF44_08945</name>
</gene>
<dbReference type="Gene3D" id="3.40.190.10">
    <property type="entry name" value="Periplasmic binding protein-like II"/>
    <property type="match status" value="1"/>
</dbReference>
<evidence type="ECO:0000256" key="1">
    <source>
        <dbReference type="SAM" id="SignalP"/>
    </source>
</evidence>
<name>A0A557P7J1_9VIBR</name>
<protein>
    <submittedName>
        <fullName evidence="3">ABC transporter substrate-binding protein</fullName>
    </submittedName>
</protein>
<comment type="caution">
    <text evidence="3">The sequence shown here is derived from an EMBL/GenBank/DDBJ whole genome shotgun (WGS) entry which is preliminary data.</text>
</comment>
<feature type="domain" description="ABC-type glycine betaine transport system substrate-binding" evidence="2">
    <location>
        <begin position="28"/>
        <end position="309"/>
    </location>
</feature>
<dbReference type="AlphaFoldDB" id="A0A557P7J1"/>
<organism evidence="3 4">
    <name type="scientific">Vibrio algivorus</name>
    <dbReference type="NCBI Taxonomy" id="1667024"/>
    <lineage>
        <taxon>Bacteria</taxon>
        <taxon>Pseudomonadati</taxon>
        <taxon>Pseudomonadota</taxon>
        <taxon>Gammaproteobacteria</taxon>
        <taxon>Vibrionales</taxon>
        <taxon>Vibrionaceae</taxon>
        <taxon>Vibrio</taxon>
    </lineage>
</organism>
<accession>A0A557P7J1</accession>
<dbReference type="GO" id="GO:0022857">
    <property type="term" value="F:transmembrane transporter activity"/>
    <property type="evidence" value="ECO:0007669"/>
    <property type="project" value="InterPro"/>
</dbReference>
<dbReference type="InterPro" id="IPR007210">
    <property type="entry name" value="ABC_Gly_betaine_transp_sub-bd"/>
</dbReference>
<dbReference type="OrthoDB" id="9786266at2"/>
<feature type="signal peptide" evidence="1">
    <location>
        <begin position="1"/>
        <end position="23"/>
    </location>
</feature>
<feature type="chain" id="PRO_5022020461" evidence="1">
    <location>
        <begin position="24"/>
        <end position="335"/>
    </location>
</feature>
<reference evidence="3 4" key="1">
    <citation type="submission" date="2019-07" db="EMBL/GenBank/DDBJ databases">
        <title>The draft genome sequence of Vibrio algivorus M1486.</title>
        <authorList>
            <person name="Meng X."/>
        </authorList>
    </citation>
    <scope>NUCLEOTIDE SEQUENCE [LARGE SCALE GENOMIC DNA]</scope>
    <source>
        <strain evidence="3 4">M1486</strain>
    </source>
</reference>
<keyword evidence="1" id="KW-0732">Signal</keyword>
<evidence type="ECO:0000259" key="2">
    <source>
        <dbReference type="Pfam" id="PF04069"/>
    </source>
</evidence>
<dbReference type="GO" id="GO:0043190">
    <property type="term" value="C:ATP-binding cassette (ABC) transporter complex"/>
    <property type="evidence" value="ECO:0007669"/>
    <property type="project" value="InterPro"/>
</dbReference>
<dbReference type="Gene3D" id="3.40.190.100">
    <property type="entry name" value="Glycine betaine-binding periplasmic protein, domain 2"/>
    <property type="match status" value="1"/>
</dbReference>
<dbReference type="EMBL" id="VMKJ01000015">
    <property type="protein sequence ID" value="TVO36618.1"/>
    <property type="molecule type" value="Genomic_DNA"/>
</dbReference>
<proteinExistence type="predicted"/>
<dbReference type="SUPFAM" id="SSF53850">
    <property type="entry name" value="Periplasmic binding protein-like II"/>
    <property type="match status" value="1"/>
</dbReference>
<dbReference type="CDD" id="cd13641">
    <property type="entry name" value="PBP2_HisX_like"/>
    <property type="match status" value="1"/>
</dbReference>
<evidence type="ECO:0000313" key="3">
    <source>
        <dbReference type="EMBL" id="TVO36618.1"/>
    </source>
</evidence>
<dbReference type="Pfam" id="PF04069">
    <property type="entry name" value="OpuAC"/>
    <property type="match status" value="1"/>
</dbReference>
<dbReference type="RefSeq" id="WP_144388126.1">
    <property type="nucleotide sequence ID" value="NZ_CANNCB010000023.1"/>
</dbReference>
<dbReference type="Proteomes" id="UP000319828">
    <property type="component" value="Unassembled WGS sequence"/>
</dbReference>
<sequence length="335" mass="37126">MKKKHLGLSSLLLASSFPLSAVASECGTVSIADMNWSSATFMANVDKFILENAYDCEVELVPGDTVPTTTSMVEKGEPDIAPELWSNSAKELLESGVKEKRLRFAVQSLSDGGEEGFWVPQYMVDKDPSLATIEGVKANAQLFTHPEDDSKSAFYTCPAGWTCQISAGHIFDALHLDQSGFEKVDPGSGAALAATIAKAYDRKQPWFGYYWAPTSVLGKYPMVKVEFGQGTDAKHYQECITQVECADPKPIMWPPSKVDTVVTESFANRAPEAMKYLTHRSYTNKQMNQMLAWMEDNQADGDMAMEEFMLKHKDIWSQWLDEKTQAAVQAAVDEL</sequence>
<evidence type="ECO:0000313" key="4">
    <source>
        <dbReference type="Proteomes" id="UP000319828"/>
    </source>
</evidence>